<dbReference type="Proteomes" id="UP001227268">
    <property type="component" value="Unassembled WGS sequence"/>
</dbReference>
<gene>
    <name evidence="1" type="ORF">QFC21_004941</name>
</gene>
<keyword evidence="2" id="KW-1185">Reference proteome</keyword>
<sequence length="312" mass="34436">MSFSDQYLPDASSNTLDATLGVGLLLTPPVSPTKVQKVLPAQDEDDFIVQQIWNTIINLEQVQEAPETSRAPGHSAQEAIEAYEGDDGDAPGEIDPDYAHLLPNYRGPVLTAGALISLSALAAQMEKQQAIVTQGTVSPNALQVVPTQAQAVQARKKTTKPRKPSCESLAPVPGQEKTETPRTSYTRCKDHTKQDDKDVEVLECDKCQMTKQVNSILQENRRKAEAIKQQKVIDEAKKASKEAPIRRIKSDPCLERTAARNKAVHGLLLKLHKSKDKTLAEIEKLVSPDHLEKLKKELLRREARGQFPYGPI</sequence>
<evidence type="ECO:0000313" key="1">
    <source>
        <dbReference type="EMBL" id="KAJ9097272.1"/>
    </source>
</evidence>
<proteinExistence type="predicted"/>
<name>A0ACC2VEB4_9TREE</name>
<dbReference type="EMBL" id="JASBWT010000017">
    <property type="protein sequence ID" value="KAJ9097272.1"/>
    <property type="molecule type" value="Genomic_DNA"/>
</dbReference>
<comment type="caution">
    <text evidence="1">The sequence shown here is derived from an EMBL/GenBank/DDBJ whole genome shotgun (WGS) entry which is preliminary data.</text>
</comment>
<reference evidence="1" key="1">
    <citation type="submission" date="2023-04" db="EMBL/GenBank/DDBJ databases">
        <title>Draft Genome sequencing of Naganishia species isolated from polar environments using Oxford Nanopore Technology.</title>
        <authorList>
            <person name="Leo P."/>
            <person name="Venkateswaran K."/>
        </authorList>
    </citation>
    <scope>NUCLEOTIDE SEQUENCE</scope>
    <source>
        <strain evidence="1">MNA-CCFEE 5423</strain>
    </source>
</reference>
<accession>A0ACC2VEB4</accession>
<organism evidence="1 2">
    <name type="scientific">Naganishia friedmannii</name>
    <dbReference type="NCBI Taxonomy" id="89922"/>
    <lineage>
        <taxon>Eukaryota</taxon>
        <taxon>Fungi</taxon>
        <taxon>Dikarya</taxon>
        <taxon>Basidiomycota</taxon>
        <taxon>Agaricomycotina</taxon>
        <taxon>Tremellomycetes</taxon>
        <taxon>Filobasidiales</taxon>
        <taxon>Filobasidiaceae</taxon>
        <taxon>Naganishia</taxon>
    </lineage>
</organism>
<evidence type="ECO:0000313" key="2">
    <source>
        <dbReference type="Proteomes" id="UP001227268"/>
    </source>
</evidence>
<protein>
    <submittedName>
        <fullName evidence="1">Uncharacterized protein</fullName>
    </submittedName>
</protein>